<dbReference type="AlphaFoldDB" id="A0A4V2X9K4"/>
<dbReference type="PANTHER" id="PTHR37490:SF1">
    <property type="entry name" value="GLYCOSYLTRANSFERASE 2-LIKE DOMAIN-CONTAINING PROTEIN"/>
    <property type="match status" value="1"/>
</dbReference>
<evidence type="ECO:0000313" key="2">
    <source>
        <dbReference type="Proteomes" id="UP000295706"/>
    </source>
</evidence>
<protein>
    <submittedName>
        <fullName evidence="1">DUF3431 domain-containing protein</fullName>
    </submittedName>
</protein>
<dbReference type="InterPro" id="IPR021838">
    <property type="entry name" value="DUF3431"/>
</dbReference>
<proteinExistence type="predicted"/>
<evidence type="ECO:0000313" key="1">
    <source>
        <dbReference type="EMBL" id="TDB64195.1"/>
    </source>
</evidence>
<keyword evidence="2" id="KW-1185">Reference proteome</keyword>
<dbReference type="PANTHER" id="PTHR37490">
    <property type="entry name" value="EXPRESSED PROTEIN"/>
    <property type="match status" value="1"/>
</dbReference>
<name>A0A4V2X9K4_9BACT</name>
<dbReference type="RefSeq" id="WP_132118964.1">
    <property type="nucleotide sequence ID" value="NZ_SMJU01000008.1"/>
</dbReference>
<reference evidence="1 2" key="1">
    <citation type="submission" date="2019-02" db="EMBL/GenBank/DDBJ databases">
        <title>Arundinibacter roseus gen. nov., sp. nov., a new member of the family Cytophagaceae.</title>
        <authorList>
            <person name="Szuroczki S."/>
            <person name="Khayer B."/>
            <person name="Sproer C."/>
            <person name="Toumi M."/>
            <person name="Szabo A."/>
            <person name="Felfoldi T."/>
            <person name="Schumann P."/>
            <person name="Toth E."/>
        </authorList>
    </citation>
    <scope>NUCLEOTIDE SEQUENCE [LARGE SCALE GENOMIC DNA]</scope>
    <source>
        <strain evidence="1 2">DMA-k-7a</strain>
    </source>
</reference>
<accession>A0A4V2X9K4</accession>
<dbReference type="OrthoDB" id="5450176at2"/>
<comment type="caution">
    <text evidence="1">The sequence shown here is derived from an EMBL/GenBank/DDBJ whole genome shotgun (WGS) entry which is preliminary data.</text>
</comment>
<dbReference type="EMBL" id="SMJU01000008">
    <property type="protein sequence ID" value="TDB64195.1"/>
    <property type="molecule type" value="Genomic_DNA"/>
</dbReference>
<sequence>MSEPSFALVVAHYHENLNWLRRVPAVYQKFIYSKAETPPLSSHIQLPNIGREAHTYLQHLVAQYHNLSDYTVFCQGKPFDHAYDFHATLRQLIDAEADKKPFQWLGHIIDTDTPDGDLYKQWSKNETGEGLDLERFHQQLFNAAGPDSYPFVLGAQFVVSREQVHQRPQSFYQKALEAASTFPLAAHCFERTWDLVFETTGIDRNWLAGRETVYLKTIKRLI</sequence>
<organism evidence="1 2">
    <name type="scientific">Arundinibacter roseus</name>
    <dbReference type="NCBI Taxonomy" id="2070510"/>
    <lineage>
        <taxon>Bacteria</taxon>
        <taxon>Pseudomonadati</taxon>
        <taxon>Bacteroidota</taxon>
        <taxon>Cytophagia</taxon>
        <taxon>Cytophagales</taxon>
        <taxon>Spirosomataceae</taxon>
        <taxon>Arundinibacter</taxon>
    </lineage>
</organism>
<gene>
    <name evidence="1" type="ORF">EZE20_14775</name>
</gene>
<dbReference type="Pfam" id="PF11913">
    <property type="entry name" value="DUF3431"/>
    <property type="match status" value="1"/>
</dbReference>
<dbReference type="Proteomes" id="UP000295706">
    <property type="component" value="Unassembled WGS sequence"/>
</dbReference>